<evidence type="ECO:0000256" key="2">
    <source>
        <dbReference type="ARBA" id="ARBA00023015"/>
    </source>
</evidence>
<name>A0A7J7M1W3_9MAGN</name>
<proteinExistence type="predicted"/>
<keyword evidence="7" id="KW-1185">Reference proteome</keyword>
<protein>
    <submittedName>
        <fullName evidence="6">Uncharacterized protein</fullName>
    </submittedName>
</protein>
<evidence type="ECO:0000313" key="6">
    <source>
        <dbReference type="EMBL" id="KAF6148865.1"/>
    </source>
</evidence>
<sequence length="80" mass="9474">MTFIMIKTKRSTTARYRHYLVDEDMEELTVQFLHEHRRLKGWEVFSTAHKLVEGDALVFQLVNSTEFQVMNLLMIISVLS</sequence>
<gene>
    <name evidence="6" type="ORF">GIB67_014236</name>
</gene>
<keyword evidence="4" id="KW-0804">Transcription</keyword>
<comment type="caution">
    <text evidence="6">The sequence shown here is derived from an EMBL/GenBank/DDBJ whole genome shotgun (WGS) entry which is preliminary data.</text>
</comment>
<dbReference type="AlphaFoldDB" id="A0A7J7M1W3"/>
<accession>A0A7J7M1W3</accession>
<evidence type="ECO:0000256" key="1">
    <source>
        <dbReference type="ARBA" id="ARBA00004123"/>
    </source>
</evidence>
<reference evidence="6 7" key="1">
    <citation type="journal article" date="2020" name="IScience">
        <title>Genome Sequencing of the Endangered Kingdonia uniflora (Circaeasteraceae, Ranunculales) Reveals Potential Mechanisms of Evolutionary Specialization.</title>
        <authorList>
            <person name="Sun Y."/>
            <person name="Deng T."/>
            <person name="Zhang A."/>
            <person name="Moore M.J."/>
            <person name="Landis J.B."/>
            <person name="Lin N."/>
            <person name="Zhang H."/>
            <person name="Zhang X."/>
            <person name="Huang J."/>
            <person name="Zhang X."/>
            <person name="Sun H."/>
            <person name="Wang H."/>
        </authorList>
    </citation>
    <scope>NUCLEOTIDE SEQUENCE [LARGE SCALE GENOMIC DNA]</scope>
    <source>
        <strain evidence="6">TB1705</strain>
        <tissue evidence="6">Leaf</tissue>
    </source>
</reference>
<dbReference type="Proteomes" id="UP000541444">
    <property type="component" value="Unassembled WGS sequence"/>
</dbReference>
<dbReference type="EMBL" id="JACGCM010001825">
    <property type="protein sequence ID" value="KAF6148865.1"/>
    <property type="molecule type" value="Genomic_DNA"/>
</dbReference>
<keyword evidence="3" id="KW-0238">DNA-binding</keyword>
<comment type="subcellular location">
    <subcellularLocation>
        <location evidence="1">Nucleus</location>
    </subcellularLocation>
</comment>
<dbReference type="SUPFAM" id="SSF101936">
    <property type="entry name" value="DNA-binding pseudobarrel domain"/>
    <property type="match status" value="1"/>
</dbReference>
<evidence type="ECO:0000313" key="7">
    <source>
        <dbReference type="Proteomes" id="UP000541444"/>
    </source>
</evidence>
<evidence type="ECO:0000256" key="5">
    <source>
        <dbReference type="ARBA" id="ARBA00023242"/>
    </source>
</evidence>
<keyword evidence="2" id="KW-0805">Transcription regulation</keyword>
<dbReference type="OrthoDB" id="1909330at2759"/>
<evidence type="ECO:0000256" key="4">
    <source>
        <dbReference type="ARBA" id="ARBA00023163"/>
    </source>
</evidence>
<keyword evidence="5" id="KW-0539">Nucleus</keyword>
<organism evidence="6 7">
    <name type="scientific">Kingdonia uniflora</name>
    <dbReference type="NCBI Taxonomy" id="39325"/>
    <lineage>
        <taxon>Eukaryota</taxon>
        <taxon>Viridiplantae</taxon>
        <taxon>Streptophyta</taxon>
        <taxon>Embryophyta</taxon>
        <taxon>Tracheophyta</taxon>
        <taxon>Spermatophyta</taxon>
        <taxon>Magnoliopsida</taxon>
        <taxon>Ranunculales</taxon>
        <taxon>Circaeasteraceae</taxon>
        <taxon>Kingdonia</taxon>
    </lineage>
</organism>
<dbReference type="Gene3D" id="2.40.330.10">
    <property type="entry name" value="DNA-binding pseudobarrel domain"/>
    <property type="match status" value="1"/>
</dbReference>
<dbReference type="InterPro" id="IPR015300">
    <property type="entry name" value="DNA-bd_pseudobarrel_sf"/>
</dbReference>
<dbReference type="GO" id="GO:0003677">
    <property type="term" value="F:DNA binding"/>
    <property type="evidence" value="ECO:0007669"/>
    <property type="project" value="UniProtKB-KW"/>
</dbReference>
<dbReference type="GO" id="GO:0005634">
    <property type="term" value="C:nucleus"/>
    <property type="evidence" value="ECO:0007669"/>
    <property type="project" value="UniProtKB-SubCell"/>
</dbReference>
<evidence type="ECO:0000256" key="3">
    <source>
        <dbReference type="ARBA" id="ARBA00023125"/>
    </source>
</evidence>